<dbReference type="OrthoDB" id="2255535at2759"/>
<evidence type="ECO:0000256" key="1">
    <source>
        <dbReference type="SAM" id="Phobius"/>
    </source>
</evidence>
<accession>A0A8H7PVR2</accession>
<proteinExistence type="predicted"/>
<feature type="transmembrane region" description="Helical" evidence="1">
    <location>
        <begin position="70"/>
        <end position="92"/>
    </location>
</feature>
<keyword evidence="1" id="KW-1133">Transmembrane helix</keyword>
<protein>
    <recommendedName>
        <fullName evidence="4">Transmembrane protein</fullName>
    </recommendedName>
</protein>
<keyword evidence="1" id="KW-0812">Transmembrane</keyword>
<dbReference type="EMBL" id="JAEPRA010000009">
    <property type="protein sequence ID" value="KAG2180775.1"/>
    <property type="molecule type" value="Genomic_DNA"/>
</dbReference>
<name>A0A8H7PVR2_9FUNG</name>
<reference evidence="2" key="1">
    <citation type="submission" date="2020-12" db="EMBL/GenBank/DDBJ databases">
        <title>Metabolic potential, ecology and presence of endohyphal bacteria is reflected in genomic diversity of Mucoromycotina.</title>
        <authorList>
            <person name="Muszewska A."/>
            <person name="Okrasinska A."/>
            <person name="Steczkiewicz K."/>
            <person name="Drgas O."/>
            <person name="Orlowska M."/>
            <person name="Perlinska-Lenart U."/>
            <person name="Aleksandrzak-Piekarczyk T."/>
            <person name="Szatraj K."/>
            <person name="Zielenkiewicz U."/>
            <person name="Pilsyk S."/>
            <person name="Malc E."/>
            <person name="Mieczkowski P."/>
            <person name="Kruszewska J.S."/>
            <person name="Biernat P."/>
            <person name="Pawlowska J."/>
        </authorList>
    </citation>
    <scope>NUCLEOTIDE SEQUENCE</scope>
    <source>
        <strain evidence="2">WA0000051536</strain>
    </source>
</reference>
<sequence>MAPRRDAEQRIGLSHHENVLTDDEEGIEFANYAESDDDDEDPYFMPEHTKKSHTLSFSSLSCSPIQVVRFTVPLICVTTILVYTIVVGVLTAQRKNIPSSMDPTDPSLSPLH</sequence>
<gene>
    <name evidence="2" type="ORF">INT44_003782</name>
</gene>
<keyword evidence="1" id="KW-0472">Membrane</keyword>
<dbReference type="Proteomes" id="UP000612746">
    <property type="component" value="Unassembled WGS sequence"/>
</dbReference>
<comment type="caution">
    <text evidence="2">The sequence shown here is derived from an EMBL/GenBank/DDBJ whole genome shotgun (WGS) entry which is preliminary data.</text>
</comment>
<evidence type="ECO:0000313" key="3">
    <source>
        <dbReference type="Proteomes" id="UP000612746"/>
    </source>
</evidence>
<organism evidence="2 3">
    <name type="scientific">Umbelopsis vinacea</name>
    <dbReference type="NCBI Taxonomy" id="44442"/>
    <lineage>
        <taxon>Eukaryota</taxon>
        <taxon>Fungi</taxon>
        <taxon>Fungi incertae sedis</taxon>
        <taxon>Mucoromycota</taxon>
        <taxon>Mucoromycotina</taxon>
        <taxon>Umbelopsidomycetes</taxon>
        <taxon>Umbelopsidales</taxon>
        <taxon>Umbelopsidaceae</taxon>
        <taxon>Umbelopsis</taxon>
    </lineage>
</organism>
<evidence type="ECO:0008006" key="4">
    <source>
        <dbReference type="Google" id="ProtNLM"/>
    </source>
</evidence>
<dbReference type="AlphaFoldDB" id="A0A8H7PVR2"/>
<evidence type="ECO:0000313" key="2">
    <source>
        <dbReference type="EMBL" id="KAG2180775.1"/>
    </source>
</evidence>
<keyword evidence="3" id="KW-1185">Reference proteome</keyword>